<keyword evidence="4" id="KW-0804">Transcription</keyword>
<dbReference type="GO" id="GO:0003677">
    <property type="term" value="F:DNA binding"/>
    <property type="evidence" value="ECO:0007669"/>
    <property type="project" value="UniProtKB-KW"/>
</dbReference>
<evidence type="ECO:0000256" key="1">
    <source>
        <dbReference type="ARBA" id="ARBA00023015"/>
    </source>
</evidence>
<evidence type="ECO:0000256" key="2">
    <source>
        <dbReference type="ARBA" id="ARBA00023082"/>
    </source>
</evidence>
<dbReference type="PANTHER" id="PTHR43133:SF8">
    <property type="entry name" value="RNA POLYMERASE SIGMA FACTOR HI_1459-RELATED"/>
    <property type="match status" value="1"/>
</dbReference>
<name>A0A3B0VDP5_9ZZZZ</name>
<dbReference type="Gene3D" id="1.10.1740.10">
    <property type="match status" value="1"/>
</dbReference>
<dbReference type="AlphaFoldDB" id="A0A3B0VDP5"/>
<dbReference type="InterPro" id="IPR013325">
    <property type="entry name" value="RNA_pol_sigma_r2"/>
</dbReference>
<dbReference type="Pfam" id="PF04542">
    <property type="entry name" value="Sigma70_r2"/>
    <property type="match status" value="1"/>
</dbReference>
<dbReference type="EMBL" id="UOET01000448">
    <property type="protein sequence ID" value="VAW29964.1"/>
    <property type="molecule type" value="Genomic_DNA"/>
</dbReference>
<keyword evidence="3" id="KW-0238">DNA-binding</keyword>
<dbReference type="InterPro" id="IPR007627">
    <property type="entry name" value="RNA_pol_sigma70_r2"/>
</dbReference>
<dbReference type="SUPFAM" id="SSF88946">
    <property type="entry name" value="Sigma2 domain of RNA polymerase sigma factors"/>
    <property type="match status" value="1"/>
</dbReference>
<dbReference type="GO" id="GO:0006352">
    <property type="term" value="P:DNA-templated transcription initiation"/>
    <property type="evidence" value="ECO:0007669"/>
    <property type="project" value="InterPro"/>
</dbReference>
<keyword evidence="2" id="KW-0731">Sigma factor</keyword>
<organism evidence="6">
    <name type="scientific">hydrothermal vent metagenome</name>
    <dbReference type="NCBI Taxonomy" id="652676"/>
    <lineage>
        <taxon>unclassified sequences</taxon>
        <taxon>metagenomes</taxon>
        <taxon>ecological metagenomes</taxon>
    </lineage>
</organism>
<feature type="non-terminal residue" evidence="6">
    <location>
        <position position="109"/>
    </location>
</feature>
<feature type="domain" description="RNA polymerase sigma-70 region 2" evidence="5">
    <location>
        <begin position="9"/>
        <end position="74"/>
    </location>
</feature>
<dbReference type="InterPro" id="IPR039425">
    <property type="entry name" value="RNA_pol_sigma-70-like"/>
</dbReference>
<evidence type="ECO:0000313" key="6">
    <source>
        <dbReference type="EMBL" id="VAW29964.1"/>
    </source>
</evidence>
<evidence type="ECO:0000259" key="5">
    <source>
        <dbReference type="Pfam" id="PF04542"/>
    </source>
</evidence>
<keyword evidence="1" id="KW-0805">Transcription regulation</keyword>
<proteinExistence type="predicted"/>
<dbReference type="PANTHER" id="PTHR43133">
    <property type="entry name" value="RNA POLYMERASE ECF-TYPE SIGMA FACTO"/>
    <property type="match status" value="1"/>
</dbReference>
<evidence type="ECO:0000256" key="3">
    <source>
        <dbReference type="ARBA" id="ARBA00023125"/>
    </source>
</evidence>
<dbReference type="GO" id="GO:0016987">
    <property type="term" value="F:sigma factor activity"/>
    <property type="evidence" value="ECO:0007669"/>
    <property type="project" value="UniProtKB-KW"/>
</dbReference>
<protein>
    <recommendedName>
        <fullName evidence="5">RNA polymerase sigma-70 region 2 domain-containing protein</fullName>
    </recommendedName>
</protein>
<accession>A0A3B0VDP5</accession>
<reference evidence="6" key="1">
    <citation type="submission" date="2018-06" db="EMBL/GenBank/DDBJ databases">
        <authorList>
            <person name="Zhirakovskaya E."/>
        </authorList>
    </citation>
    <scope>NUCLEOTIDE SEQUENCE</scope>
</reference>
<sequence length="109" mass="13161">MTGTEFKQLFETHFDAVRNYIWYRSGNPELASDVAQETFLKLWEKRPYADKTKLRGLLFKMAGDIFISAYRKQTTELKFRMNIKPGFENRTPEEELHYRELKEKYEKIL</sequence>
<gene>
    <name evidence="6" type="ORF">MNBD_BACTEROID07-1117</name>
</gene>
<evidence type="ECO:0000256" key="4">
    <source>
        <dbReference type="ARBA" id="ARBA00023163"/>
    </source>
</evidence>